<proteinExistence type="predicted"/>
<dbReference type="EMBL" id="GBRH01195354">
    <property type="protein sequence ID" value="JAE02542.1"/>
    <property type="molecule type" value="Transcribed_RNA"/>
</dbReference>
<sequence>MLDDSRIVGSIANALIGVHSLFLVCIGC</sequence>
<organism evidence="2">
    <name type="scientific">Arundo donax</name>
    <name type="common">Giant reed</name>
    <name type="synonym">Donax arundinaceus</name>
    <dbReference type="NCBI Taxonomy" id="35708"/>
    <lineage>
        <taxon>Eukaryota</taxon>
        <taxon>Viridiplantae</taxon>
        <taxon>Streptophyta</taxon>
        <taxon>Embryophyta</taxon>
        <taxon>Tracheophyta</taxon>
        <taxon>Spermatophyta</taxon>
        <taxon>Magnoliopsida</taxon>
        <taxon>Liliopsida</taxon>
        <taxon>Poales</taxon>
        <taxon>Poaceae</taxon>
        <taxon>PACMAD clade</taxon>
        <taxon>Arundinoideae</taxon>
        <taxon>Arundineae</taxon>
        <taxon>Arundo</taxon>
    </lineage>
</organism>
<accession>A0A0A9ER30</accession>
<protein>
    <submittedName>
        <fullName evidence="2">Uncharacterized protein</fullName>
    </submittedName>
</protein>
<name>A0A0A9ER30_ARUDO</name>
<keyword evidence="1" id="KW-1133">Transmembrane helix</keyword>
<reference evidence="2" key="1">
    <citation type="submission" date="2014-09" db="EMBL/GenBank/DDBJ databases">
        <authorList>
            <person name="Magalhaes I.L.F."/>
            <person name="Oliveira U."/>
            <person name="Santos F.R."/>
            <person name="Vidigal T.H.D.A."/>
            <person name="Brescovit A.D."/>
            <person name="Santos A.J."/>
        </authorList>
    </citation>
    <scope>NUCLEOTIDE SEQUENCE</scope>
    <source>
        <tissue evidence="2">Shoot tissue taken approximately 20 cm above the soil surface</tissue>
    </source>
</reference>
<reference evidence="2" key="2">
    <citation type="journal article" date="2015" name="Data Brief">
        <title>Shoot transcriptome of the giant reed, Arundo donax.</title>
        <authorList>
            <person name="Barrero R.A."/>
            <person name="Guerrero F.D."/>
            <person name="Moolhuijzen P."/>
            <person name="Goolsby J.A."/>
            <person name="Tidwell J."/>
            <person name="Bellgard S.E."/>
            <person name="Bellgard M.I."/>
        </authorList>
    </citation>
    <scope>NUCLEOTIDE SEQUENCE</scope>
    <source>
        <tissue evidence="2">Shoot tissue taken approximately 20 cm above the soil surface</tissue>
    </source>
</reference>
<dbReference type="AlphaFoldDB" id="A0A0A9ER30"/>
<keyword evidence="1" id="KW-0812">Transmembrane</keyword>
<evidence type="ECO:0000313" key="2">
    <source>
        <dbReference type="EMBL" id="JAE02542.1"/>
    </source>
</evidence>
<feature type="transmembrane region" description="Helical" evidence="1">
    <location>
        <begin position="6"/>
        <end position="26"/>
    </location>
</feature>
<evidence type="ECO:0000256" key="1">
    <source>
        <dbReference type="SAM" id="Phobius"/>
    </source>
</evidence>
<keyword evidence="1" id="KW-0472">Membrane</keyword>